<evidence type="ECO:0000256" key="1">
    <source>
        <dbReference type="SAM" id="Phobius"/>
    </source>
</evidence>
<keyword evidence="1" id="KW-1133">Transmembrane helix</keyword>
<evidence type="ECO:0000313" key="2">
    <source>
        <dbReference type="EMBL" id="UNP30115.1"/>
    </source>
</evidence>
<name>A0ABY3XD44_9GAMM</name>
<feature type="transmembrane region" description="Helical" evidence="1">
    <location>
        <begin position="21"/>
        <end position="44"/>
    </location>
</feature>
<accession>A0ABY3XD44</accession>
<evidence type="ECO:0000313" key="3">
    <source>
        <dbReference type="Proteomes" id="UP000829194"/>
    </source>
</evidence>
<dbReference type="RefSeq" id="WP_187313122.1">
    <property type="nucleotide sequence ID" value="NZ_CP011131.1"/>
</dbReference>
<reference evidence="2 3" key="1">
    <citation type="submission" date="2022-03" db="EMBL/GenBank/DDBJ databases">
        <title>Complete genome sequence of Lysobacter capsici VKM B-2533 and Lysobacter gummosus 10.1.1, promising sources of lytic agents.</title>
        <authorList>
            <person name="Tarlachkov S.V."/>
            <person name="Kudryakova I.V."/>
            <person name="Afoshin A.S."/>
            <person name="Leontyevskaya E.A."/>
            <person name="Leontyevskaya N.V."/>
        </authorList>
    </citation>
    <scope>NUCLEOTIDE SEQUENCE [LARGE SCALE GENOMIC DNA]</scope>
    <source>
        <strain evidence="2 3">10.1.1</strain>
    </source>
</reference>
<sequence>MNQPSDQHDIVQRRSAARRTALWFGLAAVAVYVLFIVAGVIGGMGK</sequence>
<protein>
    <recommendedName>
        <fullName evidence="4">Transmembrane protein</fullName>
    </recommendedName>
</protein>
<dbReference type="Proteomes" id="UP000829194">
    <property type="component" value="Chromosome"/>
</dbReference>
<keyword evidence="3" id="KW-1185">Reference proteome</keyword>
<proteinExistence type="predicted"/>
<keyword evidence="1" id="KW-0472">Membrane</keyword>
<gene>
    <name evidence="2" type="ORF">MOV92_02205</name>
</gene>
<keyword evidence="1" id="KW-0812">Transmembrane</keyword>
<dbReference type="EMBL" id="CP093547">
    <property type="protein sequence ID" value="UNP30115.1"/>
    <property type="molecule type" value="Genomic_DNA"/>
</dbReference>
<organism evidence="2 3">
    <name type="scientific">Lysobacter gummosus</name>
    <dbReference type="NCBI Taxonomy" id="262324"/>
    <lineage>
        <taxon>Bacteria</taxon>
        <taxon>Pseudomonadati</taxon>
        <taxon>Pseudomonadota</taxon>
        <taxon>Gammaproteobacteria</taxon>
        <taxon>Lysobacterales</taxon>
        <taxon>Lysobacteraceae</taxon>
        <taxon>Lysobacter</taxon>
    </lineage>
</organism>
<evidence type="ECO:0008006" key="4">
    <source>
        <dbReference type="Google" id="ProtNLM"/>
    </source>
</evidence>